<dbReference type="AlphaFoldDB" id="A0A0G0Q055"/>
<organism evidence="2 3">
    <name type="scientific">candidate division CPR2 bacterium GW2011_GWC2_39_10</name>
    <dbReference type="NCBI Taxonomy" id="1618345"/>
    <lineage>
        <taxon>Bacteria</taxon>
        <taxon>Bacteria division CPR2</taxon>
    </lineage>
</organism>
<feature type="transmembrane region" description="Helical" evidence="1">
    <location>
        <begin position="110"/>
        <end position="133"/>
    </location>
</feature>
<reference evidence="2 3" key="1">
    <citation type="journal article" date="2015" name="Nature">
        <title>rRNA introns, odd ribosomes, and small enigmatic genomes across a large radiation of phyla.</title>
        <authorList>
            <person name="Brown C.T."/>
            <person name="Hug L.A."/>
            <person name="Thomas B.C."/>
            <person name="Sharon I."/>
            <person name="Castelle C.J."/>
            <person name="Singh A."/>
            <person name="Wilkins M.J."/>
            <person name="Williams K.H."/>
            <person name="Banfield J.F."/>
        </authorList>
    </citation>
    <scope>NUCLEOTIDE SEQUENCE [LARGE SCALE GENOMIC DNA]</scope>
</reference>
<feature type="transmembrane region" description="Helical" evidence="1">
    <location>
        <begin position="80"/>
        <end position="98"/>
    </location>
</feature>
<feature type="transmembrane region" description="Helical" evidence="1">
    <location>
        <begin position="20"/>
        <end position="43"/>
    </location>
</feature>
<keyword evidence="1" id="KW-0812">Transmembrane</keyword>
<feature type="transmembrane region" description="Helical" evidence="1">
    <location>
        <begin position="50"/>
        <end position="74"/>
    </location>
</feature>
<keyword evidence="1" id="KW-0472">Membrane</keyword>
<name>A0A0G0Q055_UNCC2</name>
<gene>
    <name evidence="2" type="ORF">UT18_C0004G0023</name>
</gene>
<dbReference type="Proteomes" id="UP000034207">
    <property type="component" value="Unassembled WGS sequence"/>
</dbReference>
<proteinExistence type="predicted"/>
<dbReference type="EMBL" id="LBVV01000004">
    <property type="protein sequence ID" value="KKQ95071.1"/>
    <property type="molecule type" value="Genomic_DNA"/>
</dbReference>
<evidence type="ECO:0000313" key="3">
    <source>
        <dbReference type="Proteomes" id="UP000034207"/>
    </source>
</evidence>
<comment type="caution">
    <text evidence="2">The sequence shown here is derived from an EMBL/GenBank/DDBJ whole genome shotgun (WGS) entry which is preliminary data.</text>
</comment>
<evidence type="ECO:0000256" key="1">
    <source>
        <dbReference type="SAM" id="Phobius"/>
    </source>
</evidence>
<protein>
    <submittedName>
        <fullName evidence="2">Uncharacterized protein</fullName>
    </submittedName>
</protein>
<sequence>MKDGELTSATGALVKPITEMIPQLLIFFGVFYLINFVFLVLYLKFTKNKISWPAVCSILGASAAMTFVSLLAAYRFFDNYIFIFLVTFVIIGLTNFLGSKFILKLSNKDTAIISLSLPIIANPLVWITILAWLI</sequence>
<keyword evidence="1" id="KW-1133">Transmembrane helix</keyword>
<evidence type="ECO:0000313" key="2">
    <source>
        <dbReference type="EMBL" id="KKQ95071.1"/>
    </source>
</evidence>
<dbReference type="STRING" id="1618345.UT18_C0004G0023"/>
<accession>A0A0G0Q055</accession>